<feature type="domain" description="Cytochrome c" evidence="14">
    <location>
        <begin position="334"/>
        <end position="421"/>
    </location>
</feature>
<dbReference type="Pfam" id="PF13442">
    <property type="entry name" value="Cytochrome_CBB3"/>
    <property type="match status" value="1"/>
</dbReference>
<gene>
    <name evidence="15" type="ORF">Amal_02851</name>
</gene>
<feature type="domain" description="Cytochrome c" evidence="14">
    <location>
        <begin position="194"/>
        <end position="303"/>
    </location>
</feature>
<dbReference type="Pfam" id="PF00034">
    <property type="entry name" value="Cytochrom_C"/>
    <property type="match status" value="1"/>
</dbReference>
<dbReference type="Gene3D" id="1.10.760.10">
    <property type="entry name" value="Cytochrome c-like domain"/>
    <property type="match status" value="2"/>
</dbReference>
<dbReference type="STRING" id="178901.AmDm5_2909"/>
<comment type="cofactor">
    <cofactor evidence="12">
        <name>heme c</name>
        <dbReference type="ChEBI" id="CHEBI:61717"/>
    </cofactor>
    <text evidence="12">Binds 3 heme c groups covalently per subunit.</text>
</comment>
<evidence type="ECO:0000256" key="3">
    <source>
        <dbReference type="ARBA" id="ARBA00022475"/>
    </source>
</evidence>
<evidence type="ECO:0000256" key="11">
    <source>
        <dbReference type="ARBA" id="ARBA00023136"/>
    </source>
</evidence>
<dbReference type="PANTHER" id="PTHR35008">
    <property type="entry name" value="BLL4482 PROTEIN-RELATED"/>
    <property type="match status" value="1"/>
</dbReference>
<keyword evidence="11" id="KW-0472">Membrane</keyword>
<dbReference type="SUPFAM" id="SSF46626">
    <property type="entry name" value="Cytochrome c"/>
    <property type="match status" value="3"/>
</dbReference>
<feature type="binding site" description="covalent" evidence="12">
    <location>
        <position position="63"/>
    </location>
    <ligand>
        <name>heme c</name>
        <dbReference type="ChEBI" id="CHEBI:61717"/>
        <label>1</label>
    </ligand>
</feature>
<evidence type="ECO:0000256" key="9">
    <source>
        <dbReference type="ARBA" id="ARBA00022982"/>
    </source>
</evidence>
<evidence type="ECO:0000256" key="8">
    <source>
        <dbReference type="ARBA" id="ARBA00022737"/>
    </source>
</evidence>
<name>A0A087PNF4_9PROT</name>
<evidence type="ECO:0000313" key="15">
    <source>
        <dbReference type="EMBL" id="OAG77073.1"/>
    </source>
</evidence>
<dbReference type="InterPro" id="IPR009056">
    <property type="entry name" value="Cyt_c-like_dom"/>
</dbReference>
<comment type="caution">
    <text evidence="15">The sequence shown here is derived from an EMBL/GenBank/DDBJ whole genome shotgun (WGS) entry which is preliminary data.</text>
</comment>
<evidence type="ECO:0000256" key="7">
    <source>
        <dbReference type="ARBA" id="ARBA00022729"/>
    </source>
</evidence>
<proteinExistence type="predicted"/>
<keyword evidence="5" id="KW-0679">Respiratory chain</keyword>
<dbReference type="InterPro" id="IPR008168">
    <property type="entry name" value="Cyt_C_IC"/>
</dbReference>
<feature type="binding site" description="covalent" evidence="12">
    <location>
        <position position="209"/>
    </location>
    <ligand>
        <name>heme c</name>
        <dbReference type="ChEBI" id="CHEBI:61717"/>
        <label>2</label>
    </ligand>
</feature>
<dbReference type="GO" id="GO:0005506">
    <property type="term" value="F:iron ion binding"/>
    <property type="evidence" value="ECO:0007669"/>
    <property type="project" value="InterPro"/>
</dbReference>
<feature type="binding site" description="covalent" evidence="12">
    <location>
        <position position="350"/>
    </location>
    <ligand>
        <name>heme c</name>
        <dbReference type="ChEBI" id="CHEBI:61717"/>
        <label>3</label>
    </ligand>
</feature>
<dbReference type="PIRSF" id="PIRSF000018">
    <property type="entry name" value="Mb_ADH_cyt_c"/>
    <property type="match status" value="1"/>
</dbReference>
<evidence type="ECO:0000259" key="14">
    <source>
        <dbReference type="PROSITE" id="PS51007"/>
    </source>
</evidence>
<evidence type="ECO:0000256" key="13">
    <source>
        <dbReference type="PIRSR" id="PIRSR000018-51"/>
    </source>
</evidence>
<evidence type="ECO:0000256" key="5">
    <source>
        <dbReference type="ARBA" id="ARBA00022660"/>
    </source>
</evidence>
<feature type="binding site" description="covalent" evidence="12">
    <location>
        <position position="212"/>
    </location>
    <ligand>
        <name>heme c</name>
        <dbReference type="ChEBI" id="CHEBI:61717"/>
        <label>2</label>
    </ligand>
</feature>
<sequence length="441" mass="46897">MVSFKKSLAGAAGAVGVIAAGFVSYKVMVPEGTGPAVPVSGVPAGFTADPVKRGEYLTRAADCEVCHTAQGGGTPFAGGRAFQLPFGTIYATNLTPDKETGIGNWTDEQFIRAVRNGVGSHGNLYPAMSYTSYTQLSTEDVLAIKTYLFSLQPVHYTAQPNSLSFPFNQRWGMKFWNLAFFHPRRFQPDTAKSNEWNRGAYLATALGHCGECHTPRNIGFAMRSHDYLAGTEVQGWKAYNTTSDTTYGIGGWSEAQLEGYLSRGHAEGRSSASGPMAEVVEHSLQYLSPSDIHALTVYLRSTEPETGADKHTVTLRSDGVQASNALLPGGYTAANNARGKKLFEGDCAGCHQFNGTGRQTEYASLAGSHAVNDPSGTSLVQVILNGTTLTVQGRKQFMPGFGGAYSDTDVAAVANYVLAHFGSKTGTVTAKAVHSAKQASE</sequence>
<evidence type="ECO:0000256" key="4">
    <source>
        <dbReference type="ARBA" id="ARBA00022617"/>
    </source>
</evidence>
<dbReference type="GO" id="GO:0005886">
    <property type="term" value="C:plasma membrane"/>
    <property type="evidence" value="ECO:0007669"/>
    <property type="project" value="UniProtKB-SubCell"/>
</dbReference>
<dbReference type="EMBL" id="LVHD01000018">
    <property type="protein sequence ID" value="OAG77073.1"/>
    <property type="molecule type" value="Genomic_DNA"/>
</dbReference>
<accession>A0A087PNF4</accession>
<feature type="domain" description="Cytochrome c" evidence="14">
    <location>
        <begin position="49"/>
        <end position="152"/>
    </location>
</feature>
<keyword evidence="2" id="KW-0813">Transport</keyword>
<keyword evidence="6 13" id="KW-0479">Metal-binding</keyword>
<reference evidence="15 16" key="1">
    <citation type="submission" date="2016-03" db="EMBL/GenBank/DDBJ databases">
        <title>Draft genome sequence of Acetobacter malorum CECT 7742, a strain isolated from strawberry vinegar.</title>
        <authorList>
            <person name="Sainz F."/>
            <person name="Mas A."/>
            <person name="Torija M.J."/>
        </authorList>
    </citation>
    <scope>NUCLEOTIDE SEQUENCE [LARGE SCALE GENOMIC DNA]</scope>
    <source>
        <strain evidence="15 16">CECT 7742</strain>
    </source>
</reference>
<feature type="binding site" description="axial binding residue" evidence="13">
    <location>
        <position position="351"/>
    </location>
    <ligand>
        <name>heme c</name>
        <dbReference type="ChEBI" id="CHEBI:61717"/>
        <label>3</label>
    </ligand>
    <ligandPart>
        <name>Fe</name>
        <dbReference type="ChEBI" id="CHEBI:18248"/>
    </ligandPart>
</feature>
<evidence type="ECO:0000256" key="10">
    <source>
        <dbReference type="ARBA" id="ARBA00023004"/>
    </source>
</evidence>
<evidence type="ECO:0000256" key="12">
    <source>
        <dbReference type="PIRSR" id="PIRSR000018-50"/>
    </source>
</evidence>
<dbReference type="InterPro" id="IPR014353">
    <property type="entry name" value="Membr-bd_ADH_cyt_c"/>
</dbReference>
<dbReference type="PANTHER" id="PTHR35008:SF8">
    <property type="entry name" value="ALCOHOL DEHYDROGENASE CYTOCHROME C SUBUNIT"/>
    <property type="match status" value="1"/>
</dbReference>
<dbReference type="GO" id="GO:0016614">
    <property type="term" value="F:oxidoreductase activity, acting on CH-OH group of donors"/>
    <property type="evidence" value="ECO:0007669"/>
    <property type="project" value="InterPro"/>
</dbReference>
<keyword evidence="8" id="KW-0677">Repeat</keyword>
<protein>
    <submittedName>
        <fullName evidence="15">Putative diheme cytochrome c-553</fullName>
    </submittedName>
</protein>
<keyword evidence="3" id="KW-1003">Cell membrane</keyword>
<dbReference type="GO" id="GO:0009055">
    <property type="term" value="F:electron transfer activity"/>
    <property type="evidence" value="ECO:0007669"/>
    <property type="project" value="InterPro"/>
</dbReference>
<feature type="binding site" description="axial binding residue" evidence="13">
    <location>
        <position position="213"/>
    </location>
    <ligand>
        <name>heme c</name>
        <dbReference type="ChEBI" id="CHEBI:61717"/>
        <label>2</label>
    </ligand>
    <ligandPart>
        <name>Fe</name>
        <dbReference type="ChEBI" id="CHEBI:18248"/>
    </ligandPart>
</feature>
<organism evidence="15 16">
    <name type="scientific">Acetobacter malorum</name>
    <dbReference type="NCBI Taxonomy" id="178901"/>
    <lineage>
        <taxon>Bacteria</taxon>
        <taxon>Pseudomonadati</taxon>
        <taxon>Pseudomonadota</taxon>
        <taxon>Alphaproteobacteria</taxon>
        <taxon>Acetobacterales</taxon>
        <taxon>Acetobacteraceae</taxon>
        <taxon>Acetobacter</taxon>
    </lineage>
</organism>
<dbReference type="PROSITE" id="PS51007">
    <property type="entry name" value="CYTC"/>
    <property type="match status" value="3"/>
</dbReference>
<comment type="subcellular location">
    <subcellularLocation>
        <location evidence="1">Cell membrane</location>
    </subcellularLocation>
</comment>
<evidence type="ECO:0000256" key="6">
    <source>
        <dbReference type="ARBA" id="ARBA00022723"/>
    </source>
</evidence>
<dbReference type="AlphaFoldDB" id="A0A087PNF4"/>
<feature type="binding site" description="covalent" evidence="12">
    <location>
        <position position="347"/>
    </location>
    <ligand>
        <name>heme c</name>
        <dbReference type="ChEBI" id="CHEBI:61717"/>
        <label>3</label>
    </ligand>
</feature>
<feature type="binding site" description="covalent" evidence="12">
    <location>
        <position position="66"/>
    </location>
    <ligand>
        <name>heme c</name>
        <dbReference type="ChEBI" id="CHEBI:61717"/>
        <label>1</label>
    </ligand>
</feature>
<keyword evidence="4 12" id="KW-0349">Heme</keyword>
<dbReference type="eggNOG" id="COG2010">
    <property type="taxonomic scope" value="Bacteria"/>
</dbReference>
<keyword evidence="9" id="KW-0249">Electron transport</keyword>
<evidence type="ECO:0000313" key="16">
    <source>
        <dbReference type="Proteomes" id="UP000077349"/>
    </source>
</evidence>
<keyword evidence="10 13" id="KW-0408">Iron</keyword>
<evidence type="ECO:0000256" key="1">
    <source>
        <dbReference type="ARBA" id="ARBA00004236"/>
    </source>
</evidence>
<dbReference type="Proteomes" id="UP000077349">
    <property type="component" value="Unassembled WGS sequence"/>
</dbReference>
<keyword evidence="7" id="KW-0732">Signal</keyword>
<dbReference type="InterPro" id="IPR051459">
    <property type="entry name" value="Cytochrome_c-type_DH"/>
</dbReference>
<dbReference type="PATRIC" id="fig|178901.10.peg.2852"/>
<dbReference type="InterPro" id="IPR036909">
    <property type="entry name" value="Cyt_c-like_dom_sf"/>
</dbReference>
<dbReference type="GO" id="GO:0020037">
    <property type="term" value="F:heme binding"/>
    <property type="evidence" value="ECO:0007669"/>
    <property type="project" value="InterPro"/>
</dbReference>
<feature type="binding site" description="axial binding residue" evidence="13">
    <location>
        <position position="67"/>
    </location>
    <ligand>
        <name>heme c</name>
        <dbReference type="ChEBI" id="CHEBI:61717"/>
        <label>1</label>
    </ligand>
    <ligandPart>
        <name>Fe</name>
        <dbReference type="ChEBI" id="CHEBI:18248"/>
    </ligandPart>
</feature>
<dbReference type="PRINTS" id="PR00605">
    <property type="entry name" value="CYTCHROMECIC"/>
</dbReference>
<evidence type="ECO:0000256" key="2">
    <source>
        <dbReference type="ARBA" id="ARBA00022448"/>
    </source>
</evidence>